<comment type="similarity">
    <text evidence="5">Belongs to the SAT4 family.</text>
</comment>
<proteinExistence type="inferred from homology"/>
<evidence type="ECO:0000256" key="6">
    <source>
        <dbReference type="SAM" id="MobiDB-lite"/>
    </source>
</evidence>
<keyword evidence="10" id="KW-1185">Reference proteome</keyword>
<evidence type="ECO:0000256" key="5">
    <source>
        <dbReference type="ARBA" id="ARBA00038359"/>
    </source>
</evidence>
<dbReference type="EMBL" id="ML991784">
    <property type="protein sequence ID" value="KAF2236501.1"/>
    <property type="molecule type" value="Genomic_DNA"/>
</dbReference>
<organism evidence="9 10">
    <name type="scientific">Viridothelium virens</name>
    <name type="common">Speckled blister lichen</name>
    <name type="synonym">Trypethelium virens</name>
    <dbReference type="NCBI Taxonomy" id="1048519"/>
    <lineage>
        <taxon>Eukaryota</taxon>
        <taxon>Fungi</taxon>
        <taxon>Dikarya</taxon>
        <taxon>Ascomycota</taxon>
        <taxon>Pezizomycotina</taxon>
        <taxon>Dothideomycetes</taxon>
        <taxon>Dothideomycetes incertae sedis</taxon>
        <taxon>Trypetheliales</taxon>
        <taxon>Trypetheliaceae</taxon>
        <taxon>Viridothelium</taxon>
    </lineage>
</organism>
<sequence>MILRSKVIWSLNVLCSLGPGFVRTSVILFYQRIFIETPFLMVSWTIFALNATWTLGFFLSNLLSCVPISGNWAVGLPPSSCVDFLMLFKSMVVSSVILDGVVLMLPWYPLWKLNMPTMRKVVVSGILLLGGLAVLFSIFRAVAMFDALVPNPDTTWTRAPAFYWATLETGMGTISACLPTLRPLMSKPGPESMVRSLHRKLRRTLSRTKLSQDSNSMEHFPRESGESGEKSFRTMEAQGPLVYDGPRSTAYDRATRIEAGQNEDLPTSSEAIVVKSTFQSY</sequence>
<reference evidence="9" key="1">
    <citation type="journal article" date="2020" name="Stud. Mycol.">
        <title>101 Dothideomycetes genomes: a test case for predicting lifestyles and emergence of pathogens.</title>
        <authorList>
            <person name="Haridas S."/>
            <person name="Albert R."/>
            <person name="Binder M."/>
            <person name="Bloem J."/>
            <person name="Labutti K."/>
            <person name="Salamov A."/>
            <person name="Andreopoulos B."/>
            <person name="Baker S."/>
            <person name="Barry K."/>
            <person name="Bills G."/>
            <person name="Bluhm B."/>
            <person name="Cannon C."/>
            <person name="Castanera R."/>
            <person name="Culley D."/>
            <person name="Daum C."/>
            <person name="Ezra D."/>
            <person name="Gonzalez J."/>
            <person name="Henrissat B."/>
            <person name="Kuo A."/>
            <person name="Liang C."/>
            <person name="Lipzen A."/>
            <person name="Lutzoni F."/>
            <person name="Magnuson J."/>
            <person name="Mondo S."/>
            <person name="Nolan M."/>
            <person name="Ohm R."/>
            <person name="Pangilinan J."/>
            <person name="Park H.-J."/>
            <person name="Ramirez L."/>
            <person name="Alfaro M."/>
            <person name="Sun H."/>
            <person name="Tritt A."/>
            <person name="Yoshinaga Y."/>
            <person name="Zwiers L.-H."/>
            <person name="Turgeon B."/>
            <person name="Goodwin S."/>
            <person name="Spatafora J."/>
            <person name="Crous P."/>
            <person name="Grigoriev I."/>
        </authorList>
    </citation>
    <scope>NUCLEOTIDE SEQUENCE</scope>
    <source>
        <strain evidence="9">Tuck. ex Michener</strain>
    </source>
</reference>
<keyword evidence="2 7" id="KW-0812">Transmembrane</keyword>
<dbReference type="OrthoDB" id="5429740at2759"/>
<comment type="subcellular location">
    <subcellularLocation>
        <location evidence="1">Membrane</location>
        <topology evidence="1">Multi-pass membrane protein</topology>
    </subcellularLocation>
</comment>
<keyword evidence="3 7" id="KW-1133">Transmembrane helix</keyword>
<name>A0A6A6HEZ8_VIRVR</name>
<dbReference type="GO" id="GO:0016020">
    <property type="term" value="C:membrane"/>
    <property type="evidence" value="ECO:0007669"/>
    <property type="project" value="UniProtKB-SubCell"/>
</dbReference>
<dbReference type="InterPro" id="IPR052337">
    <property type="entry name" value="SAT4-like"/>
</dbReference>
<feature type="transmembrane region" description="Helical" evidence="7">
    <location>
        <begin position="121"/>
        <end position="142"/>
    </location>
</feature>
<dbReference type="Proteomes" id="UP000800092">
    <property type="component" value="Unassembled WGS sequence"/>
</dbReference>
<evidence type="ECO:0000256" key="4">
    <source>
        <dbReference type="ARBA" id="ARBA00023136"/>
    </source>
</evidence>
<evidence type="ECO:0000259" key="8">
    <source>
        <dbReference type="Pfam" id="PF20684"/>
    </source>
</evidence>
<dbReference type="AlphaFoldDB" id="A0A6A6HEZ8"/>
<evidence type="ECO:0000256" key="1">
    <source>
        <dbReference type="ARBA" id="ARBA00004141"/>
    </source>
</evidence>
<dbReference type="PANTHER" id="PTHR33048:SF47">
    <property type="entry name" value="INTEGRAL MEMBRANE PROTEIN-RELATED"/>
    <property type="match status" value="1"/>
</dbReference>
<dbReference type="Pfam" id="PF20684">
    <property type="entry name" value="Fung_rhodopsin"/>
    <property type="match status" value="1"/>
</dbReference>
<keyword evidence="4 7" id="KW-0472">Membrane</keyword>
<evidence type="ECO:0000313" key="9">
    <source>
        <dbReference type="EMBL" id="KAF2236501.1"/>
    </source>
</evidence>
<evidence type="ECO:0000256" key="2">
    <source>
        <dbReference type="ARBA" id="ARBA00022692"/>
    </source>
</evidence>
<accession>A0A6A6HEZ8</accession>
<evidence type="ECO:0000256" key="3">
    <source>
        <dbReference type="ARBA" id="ARBA00022989"/>
    </source>
</evidence>
<protein>
    <recommendedName>
        <fullName evidence="8">Rhodopsin domain-containing protein</fullName>
    </recommendedName>
</protein>
<feature type="compositionally biased region" description="Basic and acidic residues" evidence="6">
    <location>
        <begin position="219"/>
        <end position="232"/>
    </location>
</feature>
<dbReference type="PANTHER" id="PTHR33048">
    <property type="entry name" value="PTH11-LIKE INTEGRAL MEMBRANE PROTEIN (AFU_ORTHOLOGUE AFUA_5G11245)"/>
    <property type="match status" value="1"/>
</dbReference>
<feature type="transmembrane region" description="Helical" evidence="7">
    <location>
        <begin position="84"/>
        <end position="109"/>
    </location>
</feature>
<feature type="transmembrane region" description="Helical" evidence="7">
    <location>
        <begin position="6"/>
        <end position="30"/>
    </location>
</feature>
<gene>
    <name evidence="9" type="ORF">EV356DRAFT_497995</name>
</gene>
<feature type="domain" description="Rhodopsin" evidence="8">
    <location>
        <begin position="9"/>
        <end position="187"/>
    </location>
</feature>
<feature type="region of interest" description="Disordered" evidence="6">
    <location>
        <begin position="205"/>
        <end position="232"/>
    </location>
</feature>
<dbReference type="InterPro" id="IPR049326">
    <property type="entry name" value="Rhodopsin_dom_fungi"/>
</dbReference>
<evidence type="ECO:0000313" key="10">
    <source>
        <dbReference type="Proteomes" id="UP000800092"/>
    </source>
</evidence>
<evidence type="ECO:0000256" key="7">
    <source>
        <dbReference type="SAM" id="Phobius"/>
    </source>
</evidence>